<dbReference type="AlphaFoldDB" id="A0A501WKL6"/>
<gene>
    <name evidence="1" type="ORF">FJM67_10830</name>
</gene>
<dbReference type="OrthoDB" id="517416at2"/>
<keyword evidence="2" id="KW-1185">Reference proteome</keyword>
<evidence type="ECO:0000313" key="2">
    <source>
        <dbReference type="Proteomes" id="UP000315901"/>
    </source>
</evidence>
<dbReference type="EMBL" id="VFRR01000020">
    <property type="protein sequence ID" value="TPE50333.1"/>
    <property type="molecule type" value="Genomic_DNA"/>
</dbReference>
<name>A0A501WKL6_9GAMM</name>
<dbReference type="Gene3D" id="6.10.10.120">
    <property type="entry name" value="Antitoxin ParD1-like"/>
    <property type="match status" value="1"/>
</dbReference>
<proteinExistence type="predicted"/>
<dbReference type="SUPFAM" id="SSF47598">
    <property type="entry name" value="Ribbon-helix-helix"/>
    <property type="match status" value="1"/>
</dbReference>
<evidence type="ECO:0000313" key="1">
    <source>
        <dbReference type="EMBL" id="TPE50333.1"/>
    </source>
</evidence>
<accession>A0A501WKL6</accession>
<reference evidence="1 2" key="1">
    <citation type="submission" date="2019-06" db="EMBL/GenBank/DDBJ databases">
        <title>A novel bacterium of genus Marinomonas, isolated from coastal sand.</title>
        <authorList>
            <person name="Huang H."/>
            <person name="Mo K."/>
            <person name="Hu Y."/>
        </authorList>
    </citation>
    <scope>NUCLEOTIDE SEQUENCE [LARGE SCALE GENOMIC DNA]</scope>
    <source>
        <strain evidence="1 2">HB171799</strain>
    </source>
</reference>
<dbReference type="Proteomes" id="UP000315901">
    <property type="component" value="Unassembled WGS sequence"/>
</dbReference>
<comment type="caution">
    <text evidence="1">The sequence shown here is derived from an EMBL/GenBank/DDBJ whole genome shotgun (WGS) entry which is preliminary data.</text>
</comment>
<dbReference type="GO" id="GO:0006355">
    <property type="term" value="P:regulation of DNA-templated transcription"/>
    <property type="evidence" value="ECO:0007669"/>
    <property type="project" value="InterPro"/>
</dbReference>
<dbReference type="RefSeq" id="WP_140589208.1">
    <property type="nucleotide sequence ID" value="NZ_VFRR01000020.1"/>
</dbReference>
<sequence length="87" mass="10111">MSRLSISLTEPNAKWIKSLLESKEYTSTSDAINDLIRQARREESQHIDKVRSLLIEAEESLSRHGYSKLSVNDIWEIAKQRHTKNDD</sequence>
<dbReference type="InterPro" id="IPR010985">
    <property type="entry name" value="Ribbon_hlx_hlx"/>
</dbReference>
<dbReference type="InterPro" id="IPR038296">
    <property type="entry name" value="ParD_sf"/>
</dbReference>
<protein>
    <submittedName>
        <fullName evidence="1">CopG family transcriptional regulator</fullName>
    </submittedName>
</protein>
<organism evidence="1 2">
    <name type="scientific">Maribrevibacterium harenarium</name>
    <dbReference type="NCBI Taxonomy" id="2589817"/>
    <lineage>
        <taxon>Bacteria</taxon>
        <taxon>Pseudomonadati</taxon>
        <taxon>Pseudomonadota</taxon>
        <taxon>Gammaproteobacteria</taxon>
        <taxon>Oceanospirillales</taxon>
        <taxon>Oceanospirillaceae</taxon>
        <taxon>Maribrevibacterium</taxon>
    </lineage>
</organism>